<evidence type="ECO:0000259" key="1">
    <source>
        <dbReference type="PROSITE" id="PS50904"/>
    </source>
</evidence>
<dbReference type="InterPro" id="IPR037365">
    <property type="entry name" value="Slowmo/Ups"/>
</dbReference>
<dbReference type="InterPro" id="IPR006797">
    <property type="entry name" value="PRELI/MSF1_dom"/>
</dbReference>
<dbReference type="GO" id="GO:0005758">
    <property type="term" value="C:mitochondrial intermembrane space"/>
    <property type="evidence" value="ECO:0007669"/>
    <property type="project" value="InterPro"/>
</dbReference>
<dbReference type="EMBL" id="LN483332">
    <property type="protein sequence ID" value="CED84936.1"/>
    <property type="molecule type" value="Genomic_DNA"/>
</dbReference>
<dbReference type="PROSITE" id="PS50904">
    <property type="entry name" value="PRELI_MSF1"/>
    <property type="match status" value="1"/>
</dbReference>
<protein>
    <submittedName>
        <fullName evidence="2">Protein similar to predicted member of the intramitochondrial sorting protein family</fullName>
    </submittedName>
</protein>
<evidence type="ECO:0000313" key="2">
    <source>
        <dbReference type="EMBL" id="CED84936.1"/>
    </source>
</evidence>
<reference evidence="2" key="1">
    <citation type="submission" date="2014-08" db="EMBL/GenBank/DDBJ databases">
        <authorList>
            <person name="Sharma Rahul"/>
            <person name="Thines Marco"/>
        </authorList>
    </citation>
    <scope>NUCLEOTIDE SEQUENCE</scope>
</reference>
<accession>A0A0F7STX3</accession>
<dbReference type="Pfam" id="PF04707">
    <property type="entry name" value="PRELI"/>
    <property type="match status" value="1"/>
</dbReference>
<organism evidence="2">
    <name type="scientific">Phaffia rhodozyma</name>
    <name type="common">Yeast</name>
    <name type="synonym">Xanthophyllomyces dendrorhous</name>
    <dbReference type="NCBI Taxonomy" id="264483"/>
    <lineage>
        <taxon>Eukaryota</taxon>
        <taxon>Fungi</taxon>
        <taxon>Dikarya</taxon>
        <taxon>Basidiomycota</taxon>
        <taxon>Agaricomycotina</taxon>
        <taxon>Tremellomycetes</taxon>
        <taxon>Cystofilobasidiales</taxon>
        <taxon>Mrakiaceae</taxon>
        <taxon>Phaffia</taxon>
    </lineage>
</organism>
<proteinExistence type="predicted"/>
<feature type="domain" description="PRELI/MSF1" evidence="1">
    <location>
        <begin position="2"/>
        <end position="187"/>
    </location>
</feature>
<name>A0A0F7STX3_PHARH</name>
<dbReference type="PANTHER" id="PTHR11158">
    <property type="entry name" value="MSF1/PX19 RELATED"/>
    <property type="match status" value="1"/>
</dbReference>
<sequence>MVRIFNQVHTYKDDFQTVALAYFLRYPNPFAKHIISCDVLSRTITPEGTLKTTRLILKSGKLPLWAMTLVGGWGGGLGAWVLEESECYPYPPYAFLRSTTRNITHGNILSIHETSLLKPASISSESTQPPVSMTLHEVEGRILSSLNTVEAVKRKIETFGEGRFAKGLEKSRLGISHIIQKVKEHRQTLLDRKTIGVRGLGLEI</sequence>
<dbReference type="AlphaFoldDB" id="A0A0F7STX3"/>